<evidence type="ECO:0000313" key="2">
    <source>
        <dbReference type="Proteomes" id="UP001178507"/>
    </source>
</evidence>
<name>A0AA36ICV6_9DINO</name>
<dbReference type="AlphaFoldDB" id="A0AA36ICV6"/>
<proteinExistence type="predicted"/>
<evidence type="ECO:0000313" key="1">
    <source>
        <dbReference type="EMBL" id="CAJ1385377.1"/>
    </source>
</evidence>
<sequence length="171" mass="19228">MREDRLTLPSLPETSVFSRATTAETTAEQVEFEYSNPRLCMDVIIAVEDGCCRIAFERYAERAGLNFSSCLSIEEFLTTLEDLRRIYLHRPLLVLVGEVAWLKQLHSLPHAGRVPYIVDTSGSGVNCQSSAKLLASCTQNTFEELLDQCAQWWTDLFRDSPAGLSLKPPKL</sequence>
<accession>A0AA36ICV6</accession>
<reference evidence="1" key="1">
    <citation type="submission" date="2023-08" db="EMBL/GenBank/DDBJ databases">
        <authorList>
            <person name="Chen Y."/>
            <person name="Shah S."/>
            <person name="Dougan E. K."/>
            <person name="Thang M."/>
            <person name="Chan C."/>
        </authorList>
    </citation>
    <scope>NUCLEOTIDE SEQUENCE</scope>
</reference>
<protein>
    <submittedName>
        <fullName evidence="1">Uncharacterized protein</fullName>
    </submittedName>
</protein>
<comment type="caution">
    <text evidence="1">The sequence shown here is derived from an EMBL/GenBank/DDBJ whole genome shotgun (WGS) entry which is preliminary data.</text>
</comment>
<organism evidence="1 2">
    <name type="scientific">Effrenium voratum</name>
    <dbReference type="NCBI Taxonomy" id="2562239"/>
    <lineage>
        <taxon>Eukaryota</taxon>
        <taxon>Sar</taxon>
        <taxon>Alveolata</taxon>
        <taxon>Dinophyceae</taxon>
        <taxon>Suessiales</taxon>
        <taxon>Symbiodiniaceae</taxon>
        <taxon>Effrenium</taxon>
    </lineage>
</organism>
<keyword evidence="2" id="KW-1185">Reference proteome</keyword>
<gene>
    <name evidence="1" type="ORF">EVOR1521_LOCUS11999</name>
</gene>
<dbReference type="EMBL" id="CAUJNA010001225">
    <property type="protein sequence ID" value="CAJ1385377.1"/>
    <property type="molecule type" value="Genomic_DNA"/>
</dbReference>
<dbReference type="Proteomes" id="UP001178507">
    <property type="component" value="Unassembled WGS sequence"/>
</dbReference>